<name>A0AC34GX97_9BILA</name>
<accession>A0AC34GX97</accession>
<evidence type="ECO:0000313" key="1">
    <source>
        <dbReference type="Proteomes" id="UP000887579"/>
    </source>
</evidence>
<proteinExistence type="predicted"/>
<evidence type="ECO:0000313" key="2">
    <source>
        <dbReference type="WBParaSite" id="ES5_v2.g9505.t1"/>
    </source>
</evidence>
<reference evidence="2" key="1">
    <citation type="submission" date="2022-11" db="UniProtKB">
        <authorList>
            <consortium name="WormBaseParasite"/>
        </authorList>
    </citation>
    <scope>IDENTIFICATION</scope>
</reference>
<organism evidence="1 2">
    <name type="scientific">Panagrolaimus sp. ES5</name>
    <dbReference type="NCBI Taxonomy" id="591445"/>
    <lineage>
        <taxon>Eukaryota</taxon>
        <taxon>Metazoa</taxon>
        <taxon>Ecdysozoa</taxon>
        <taxon>Nematoda</taxon>
        <taxon>Chromadorea</taxon>
        <taxon>Rhabditida</taxon>
        <taxon>Tylenchina</taxon>
        <taxon>Panagrolaimomorpha</taxon>
        <taxon>Panagrolaimoidea</taxon>
        <taxon>Panagrolaimidae</taxon>
        <taxon>Panagrolaimus</taxon>
    </lineage>
</organism>
<protein>
    <submittedName>
        <fullName evidence="2">Acyl-CoA dehydrogenase</fullName>
    </submittedName>
</protein>
<dbReference type="Proteomes" id="UP000887579">
    <property type="component" value="Unplaced"/>
</dbReference>
<sequence>MAKAVSKIKAAAPVASHHILYGQSHLNFADTVSQFIDKNVNPNVDEWERNKSFPARSLFKKLGKLGIFGVNKPIEYGGLGLDFSYSVVVAETMGKINCAAIPMASAVQSDMATPALSDYGSDYLKREFLLPSMLGERVACLGVSEACAGSDVASIRTTAHWHGDDLIINGSKQWITNGHQADWICLLLNTNTNPSNHRNKSLVCVNLNEPGIKLGRQIEKLGMHSSDTAEIFFDDVRVPSRNIIGEEGRGFVYQMAQFQDERLVAVAVLLEPLSRVLSLTMEYTKDRKIFGEPVINNQSVRYKLAEMTTELEAVKALLYRAVLEKLGGNDVTPLASMAKLKAARLARIITDNCLQFWGGNGYTWDNIVSRFYRDLRLFSIAGGCDEVMLSIISKHMKEKK</sequence>
<dbReference type="WBParaSite" id="ES5_v2.g9505.t1">
    <property type="protein sequence ID" value="ES5_v2.g9505.t1"/>
    <property type="gene ID" value="ES5_v2.g9505"/>
</dbReference>